<protein>
    <recommendedName>
        <fullName evidence="1">Up-regulated during septation protein 1 domain-containing protein</fullName>
    </recommendedName>
</protein>
<evidence type="ECO:0000259" key="1">
    <source>
        <dbReference type="Pfam" id="PF15456"/>
    </source>
</evidence>
<sequence>MVARKTTEVVAHLNYIDYILYNRHLENRVSKFSREGILKQEEALSELDRSIDEWVCKLEHAENRRIRIRQKLLEHMAGAMTLWTPHDAAAAADDDDNAVTNVQTSPRGPRGGRLRQMLTAGR</sequence>
<dbReference type="STRING" id="1658172.A0A1B7P1A8"/>
<comment type="caution">
    <text evidence="2">The sequence shown here is derived from an EMBL/GenBank/DDBJ whole genome shotgun (WGS) entry which is preliminary data.</text>
</comment>
<keyword evidence="3" id="KW-1185">Reference proteome</keyword>
<organism evidence="2 3">
    <name type="scientific">Emergomyces africanus</name>
    <dbReference type="NCBI Taxonomy" id="1955775"/>
    <lineage>
        <taxon>Eukaryota</taxon>
        <taxon>Fungi</taxon>
        <taxon>Dikarya</taxon>
        <taxon>Ascomycota</taxon>
        <taxon>Pezizomycotina</taxon>
        <taxon>Eurotiomycetes</taxon>
        <taxon>Eurotiomycetidae</taxon>
        <taxon>Onygenales</taxon>
        <taxon>Ajellomycetaceae</taxon>
        <taxon>Emergomyces</taxon>
    </lineage>
</organism>
<name>A0A1B7P1A8_9EURO</name>
<dbReference type="Pfam" id="PF15456">
    <property type="entry name" value="Uds1"/>
    <property type="match status" value="1"/>
</dbReference>
<evidence type="ECO:0000313" key="2">
    <source>
        <dbReference type="EMBL" id="OAX82815.1"/>
    </source>
</evidence>
<evidence type="ECO:0000313" key="3">
    <source>
        <dbReference type="Proteomes" id="UP000091918"/>
    </source>
</evidence>
<gene>
    <name evidence="2" type="ORF">ACJ72_02834</name>
</gene>
<dbReference type="OrthoDB" id="4200334at2759"/>
<dbReference type="AlphaFoldDB" id="A0A1B7P1A8"/>
<reference evidence="2 3" key="1">
    <citation type="submission" date="2015-07" db="EMBL/GenBank/DDBJ databases">
        <title>Emmonsia species relationships and genome sequence.</title>
        <authorList>
            <person name="Cuomo C.A."/>
            <person name="Schwartz I.S."/>
            <person name="Kenyon C."/>
            <person name="de Hoog G.S."/>
            <person name="Govender N.P."/>
            <person name="Botha A."/>
            <person name="Moreno L."/>
            <person name="de Vries M."/>
            <person name="Munoz J.F."/>
            <person name="Stielow J.B."/>
        </authorList>
    </citation>
    <scope>NUCLEOTIDE SEQUENCE [LARGE SCALE GENOMIC DNA]</scope>
    <source>
        <strain evidence="2 3">CBS 136260</strain>
    </source>
</reference>
<feature type="domain" description="Up-regulated during septation protein 1" evidence="1">
    <location>
        <begin position="26"/>
        <end position="81"/>
    </location>
</feature>
<dbReference type="Proteomes" id="UP000091918">
    <property type="component" value="Unassembled WGS sequence"/>
</dbReference>
<proteinExistence type="predicted"/>
<dbReference type="EMBL" id="LGUA01000252">
    <property type="protein sequence ID" value="OAX82815.1"/>
    <property type="molecule type" value="Genomic_DNA"/>
</dbReference>
<dbReference type="InterPro" id="IPR029191">
    <property type="entry name" value="Uds1"/>
</dbReference>
<accession>A0A1B7P1A8</accession>